<dbReference type="EMBL" id="ASPP01050560">
    <property type="protein sequence ID" value="ETN97186.1"/>
    <property type="molecule type" value="Genomic_DNA"/>
</dbReference>
<comment type="caution">
    <text evidence="2">The sequence shown here is derived from an EMBL/GenBank/DDBJ whole genome shotgun (WGS) entry which is preliminary data.</text>
</comment>
<accession>X6L828</accession>
<feature type="region of interest" description="Disordered" evidence="1">
    <location>
        <begin position="1"/>
        <end position="38"/>
    </location>
</feature>
<proteinExistence type="predicted"/>
<keyword evidence="3" id="KW-1185">Reference proteome</keyword>
<evidence type="ECO:0000313" key="3">
    <source>
        <dbReference type="Proteomes" id="UP000023152"/>
    </source>
</evidence>
<name>X6L828_RETFI</name>
<protein>
    <submittedName>
        <fullName evidence="2">Uncharacterized protein</fullName>
    </submittedName>
</protein>
<evidence type="ECO:0000256" key="1">
    <source>
        <dbReference type="SAM" id="MobiDB-lite"/>
    </source>
</evidence>
<dbReference type="Proteomes" id="UP000023152">
    <property type="component" value="Unassembled WGS sequence"/>
</dbReference>
<sequence length="276" mass="30336">MRKKEKKKETAKNDGANVGKFVKKSLEEAPANEQAKENELKNKLSLVELDGFKRKLTLIITVRGKCMVTLDLFLQRPPVIRSRWRSDGRRCENITNVGGNIMGYLSTQVRSGTTVSQGPSSSNSSSSGSGNEDTFGLEPAWMPYMHQSQSGMSSLLSFKTNIGGHFRQMLHDFPPAVLSLYLLGKKKLKQMIAPHKSALANGIFRTDALAGPQKHGGRRKSLNTHTNSAGTSARLEQQHRVCTASTTIRSLSQGHQHIDLGLAQHQLDGGIELDTE</sequence>
<feature type="region of interest" description="Disordered" evidence="1">
    <location>
        <begin position="210"/>
        <end position="238"/>
    </location>
</feature>
<feature type="compositionally biased region" description="Polar residues" evidence="1">
    <location>
        <begin position="223"/>
        <end position="235"/>
    </location>
</feature>
<feature type="compositionally biased region" description="Low complexity" evidence="1">
    <location>
        <begin position="120"/>
        <end position="131"/>
    </location>
</feature>
<feature type="region of interest" description="Disordered" evidence="1">
    <location>
        <begin position="111"/>
        <end position="133"/>
    </location>
</feature>
<reference evidence="2 3" key="1">
    <citation type="journal article" date="2013" name="Curr. Biol.">
        <title>The Genome of the Foraminiferan Reticulomyxa filosa.</title>
        <authorList>
            <person name="Glockner G."/>
            <person name="Hulsmann N."/>
            <person name="Schleicher M."/>
            <person name="Noegel A.A."/>
            <person name="Eichinger L."/>
            <person name="Gallinger C."/>
            <person name="Pawlowski J."/>
            <person name="Sierra R."/>
            <person name="Euteneuer U."/>
            <person name="Pillet L."/>
            <person name="Moustafa A."/>
            <person name="Platzer M."/>
            <person name="Groth M."/>
            <person name="Szafranski K."/>
            <person name="Schliwa M."/>
        </authorList>
    </citation>
    <scope>NUCLEOTIDE SEQUENCE [LARGE SCALE GENOMIC DNA]</scope>
</reference>
<dbReference type="AlphaFoldDB" id="X6L828"/>
<gene>
    <name evidence="2" type="ORF">RFI_40345</name>
</gene>
<organism evidence="2 3">
    <name type="scientific">Reticulomyxa filosa</name>
    <dbReference type="NCBI Taxonomy" id="46433"/>
    <lineage>
        <taxon>Eukaryota</taxon>
        <taxon>Sar</taxon>
        <taxon>Rhizaria</taxon>
        <taxon>Retaria</taxon>
        <taxon>Foraminifera</taxon>
        <taxon>Monothalamids</taxon>
        <taxon>Reticulomyxidae</taxon>
        <taxon>Reticulomyxa</taxon>
    </lineage>
</organism>
<evidence type="ECO:0000313" key="2">
    <source>
        <dbReference type="EMBL" id="ETN97186.1"/>
    </source>
</evidence>